<keyword evidence="4 9" id="KW-0496">Mitochondrion</keyword>
<evidence type="ECO:0000256" key="1">
    <source>
        <dbReference type="ARBA" id="ARBA00004325"/>
    </source>
</evidence>
<dbReference type="EMBL" id="KM362735">
    <property type="protein sequence ID" value="AIT59105.1"/>
    <property type="molecule type" value="Genomic_DNA"/>
</dbReference>
<dbReference type="Pfam" id="PF02326">
    <property type="entry name" value="YMF19"/>
    <property type="match status" value="1"/>
</dbReference>
<feature type="transmembrane region" description="Helical" evidence="7">
    <location>
        <begin position="12"/>
        <end position="32"/>
    </location>
</feature>
<accession>A0A0U1XFQ5</accession>
<comment type="subcellular location">
    <subcellularLocation>
        <location evidence="1">Mitochondrion membrane</location>
    </subcellularLocation>
</comment>
<dbReference type="InterPro" id="IPR003319">
    <property type="entry name" value="YMF19-like_N"/>
</dbReference>
<dbReference type="RefSeq" id="YP_009093877.1">
    <property type="nucleotide sequence ID" value="NC_025335.1"/>
</dbReference>
<gene>
    <name evidence="9" type="primary">ATP8</name>
</gene>
<evidence type="ECO:0000259" key="8">
    <source>
        <dbReference type="Pfam" id="PF02326"/>
    </source>
</evidence>
<keyword evidence="2 7" id="KW-0812">Transmembrane</keyword>
<evidence type="ECO:0000256" key="3">
    <source>
        <dbReference type="ARBA" id="ARBA00022989"/>
    </source>
</evidence>
<proteinExistence type="predicted"/>
<evidence type="ECO:0000313" key="9">
    <source>
        <dbReference type="EMBL" id="AIT59105.1"/>
    </source>
</evidence>
<feature type="domain" description="ATP synthase YMF19-like N-terminal" evidence="8">
    <location>
        <begin position="2"/>
        <end position="53"/>
    </location>
</feature>
<evidence type="ECO:0000256" key="6">
    <source>
        <dbReference type="ARBA" id="ARBA00023310"/>
    </source>
</evidence>
<evidence type="ECO:0000256" key="2">
    <source>
        <dbReference type="ARBA" id="ARBA00022692"/>
    </source>
</evidence>
<dbReference type="GO" id="GO:0031966">
    <property type="term" value="C:mitochondrial membrane"/>
    <property type="evidence" value="ECO:0007669"/>
    <property type="project" value="UniProtKB-SubCell"/>
</dbReference>
<sequence>MPQLEAVTYLCQYIWELIILFFLFSIFVNSILPRLQWQVVTRDQFNSTEMKKERIKLETIIII</sequence>
<keyword evidence="5 7" id="KW-0472">Membrane</keyword>
<keyword evidence="6" id="KW-0066">ATP synthesis</keyword>
<dbReference type="AlphaFoldDB" id="A0A0U1XFQ5"/>
<dbReference type="GO" id="GO:0006754">
    <property type="term" value="P:ATP biosynthetic process"/>
    <property type="evidence" value="ECO:0007669"/>
    <property type="project" value="UniProtKB-KW"/>
</dbReference>
<evidence type="ECO:0000256" key="7">
    <source>
        <dbReference type="SAM" id="Phobius"/>
    </source>
</evidence>
<dbReference type="GeneID" id="20834809"/>
<evidence type="ECO:0000256" key="4">
    <source>
        <dbReference type="ARBA" id="ARBA00023128"/>
    </source>
</evidence>
<keyword evidence="3 7" id="KW-1133">Transmembrane helix</keyword>
<reference evidence="9" key="1">
    <citation type="journal article" date="2014" name="Mitochondrial DNA">
        <title>The complete mitochondrial genome of the deep-sea sponge Poecillastra laminaris (Astrophorida, Vulcanellidae).</title>
        <authorList>
            <person name="Zeng C."/>
            <person name="Thomas L.J."/>
            <person name="Kelly M."/>
            <person name="Gardner J.P."/>
        </authorList>
    </citation>
    <scope>NUCLEOTIDE SEQUENCE</scope>
</reference>
<organism evidence="9">
    <name type="scientific">Poecillastra laminaris</name>
    <dbReference type="NCBI Taxonomy" id="1336882"/>
    <lineage>
        <taxon>Eukaryota</taxon>
        <taxon>Metazoa</taxon>
        <taxon>Porifera</taxon>
        <taxon>Demospongiae</taxon>
        <taxon>Heteroscleromorpha</taxon>
        <taxon>Tetractinellida</taxon>
        <taxon>Astrophorina</taxon>
        <taxon>Vulcanellidae</taxon>
        <taxon>Poecillastra</taxon>
    </lineage>
</organism>
<evidence type="ECO:0000256" key="5">
    <source>
        <dbReference type="ARBA" id="ARBA00023136"/>
    </source>
</evidence>
<geneLocation type="mitochondrion" evidence="9"/>
<name>A0A0U1XFQ5_9METZ</name>
<protein>
    <submittedName>
        <fullName evidence="9">ATP synthase F0 subunit 8</fullName>
    </submittedName>
</protein>